<dbReference type="OrthoDB" id="9804047at2"/>
<dbReference type="InterPro" id="IPR030823">
    <property type="entry name" value="IolE/MocC"/>
</dbReference>
<keyword evidence="3" id="KW-1185">Reference proteome</keyword>
<dbReference type="PANTHER" id="PTHR12110">
    <property type="entry name" value="HYDROXYPYRUVATE ISOMERASE"/>
    <property type="match status" value="1"/>
</dbReference>
<name>A0A1A9EYL8_9GAMM</name>
<dbReference type="KEGG" id="mars:A8C75_09750"/>
<accession>A0A1A9EYL8</accession>
<dbReference type="Pfam" id="PF01261">
    <property type="entry name" value="AP_endonuc_2"/>
    <property type="match status" value="1"/>
</dbReference>
<dbReference type="STRING" id="1821621.A8C75_09750"/>
<dbReference type="EMBL" id="CP015839">
    <property type="protein sequence ID" value="ANG62738.1"/>
    <property type="molecule type" value="Genomic_DNA"/>
</dbReference>
<dbReference type="InterPro" id="IPR036237">
    <property type="entry name" value="Xyl_isomerase-like_sf"/>
</dbReference>
<gene>
    <name evidence="2" type="ORF">A8C75_09750</name>
</gene>
<sequence>MTDTGAAIRIGINPIGWSNDAMPELGADTPLETCLSEAAQVGYSGIELGGKFPREPAVLSQILSTHALELISGWYSGNLIEHSVEQEWTLLQPHLELLKSQGCRVLVYAETWHESFMETRRPMSSRPVIDDAQMHDYATRLTDLADRCLYDYNMRLAIHHHIGTIIQSDSDIDQLMALAGPSVGLLLDTGHCLSAGADPVAVLARHGARVCHVHCKDVRAPQLQQALGEDMGFMQAVLHGLYTVPGDGCIDYPALLAGLKAIGYQGWLVVEAEQDPQVANPLVYARMGYDYLHQSARSAGFEISR</sequence>
<evidence type="ECO:0000259" key="1">
    <source>
        <dbReference type="Pfam" id="PF01261"/>
    </source>
</evidence>
<dbReference type="InterPro" id="IPR013022">
    <property type="entry name" value="Xyl_isomerase-like_TIM-brl"/>
</dbReference>
<feature type="domain" description="Xylose isomerase-like TIM barrel" evidence="1">
    <location>
        <begin position="36"/>
        <end position="279"/>
    </location>
</feature>
<dbReference type="RefSeq" id="WP_067381361.1">
    <property type="nucleotide sequence ID" value="NZ_CP015839.1"/>
</dbReference>
<dbReference type="NCBIfam" id="TIGR04379">
    <property type="entry name" value="myo_inos_iolE"/>
    <property type="match status" value="1"/>
</dbReference>
<protein>
    <submittedName>
        <fullName evidence="2">Myo-inosose-2 dehydratase</fullName>
    </submittedName>
</protein>
<dbReference type="AlphaFoldDB" id="A0A1A9EYL8"/>
<reference evidence="3" key="1">
    <citation type="submission" date="2016-05" db="EMBL/GenBank/DDBJ databases">
        <authorList>
            <person name="Baek K."/>
            <person name="Yang S.-J."/>
        </authorList>
    </citation>
    <scope>NUCLEOTIDE SEQUENCE [LARGE SCALE GENOMIC DNA]</scope>
    <source>
        <strain evidence="3">ST58-10</strain>
    </source>
</reference>
<proteinExistence type="predicted"/>
<dbReference type="PANTHER" id="PTHR12110:SF41">
    <property type="entry name" value="INOSOSE DEHYDRATASE"/>
    <property type="match status" value="1"/>
</dbReference>
<dbReference type="SUPFAM" id="SSF51658">
    <property type="entry name" value="Xylose isomerase-like"/>
    <property type="match status" value="1"/>
</dbReference>
<dbReference type="Proteomes" id="UP000078070">
    <property type="component" value="Chromosome"/>
</dbReference>
<dbReference type="InterPro" id="IPR050312">
    <property type="entry name" value="IolE/XylAMocC-like"/>
</dbReference>
<organism evidence="2 3">
    <name type="scientific">Marinobacterium aestuarii</name>
    <dbReference type="NCBI Taxonomy" id="1821621"/>
    <lineage>
        <taxon>Bacteria</taxon>
        <taxon>Pseudomonadati</taxon>
        <taxon>Pseudomonadota</taxon>
        <taxon>Gammaproteobacteria</taxon>
        <taxon>Oceanospirillales</taxon>
        <taxon>Oceanospirillaceae</taxon>
        <taxon>Marinobacterium</taxon>
    </lineage>
</organism>
<reference evidence="2 3" key="2">
    <citation type="journal article" date="2018" name="Int. J. Syst. Evol. Microbiol.">
        <title>Marinobacterium aestuarii sp. nov., a benzene-degrading marine bacterium isolated from estuary sediment.</title>
        <authorList>
            <person name="Bae S.S."/>
            <person name="Jung J."/>
            <person name="Chung D."/>
            <person name="Baek K."/>
        </authorList>
    </citation>
    <scope>NUCLEOTIDE SEQUENCE [LARGE SCALE GENOMIC DNA]</scope>
    <source>
        <strain evidence="2 3">ST58-10</strain>
    </source>
</reference>
<evidence type="ECO:0000313" key="2">
    <source>
        <dbReference type="EMBL" id="ANG62738.1"/>
    </source>
</evidence>
<evidence type="ECO:0000313" key="3">
    <source>
        <dbReference type="Proteomes" id="UP000078070"/>
    </source>
</evidence>
<dbReference type="Gene3D" id="3.20.20.150">
    <property type="entry name" value="Divalent-metal-dependent TIM barrel enzymes"/>
    <property type="match status" value="1"/>
</dbReference>